<dbReference type="AlphaFoldDB" id="A0A158RBA3"/>
<dbReference type="STRING" id="103827.A0A158RBA3"/>
<dbReference type="EMBL" id="UYYF01004270">
    <property type="protein sequence ID" value="VDN00966.1"/>
    <property type="molecule type" value="Genomic_DNA"/>
</dbReference>
<gene>
    <name evidence="1" type="ORF">TCLT_LOCUS3931</name>
</gene>
<evidence type="ECO:0000313" key="1">
    <source>
        <dbReference type="EMBL" id="VDN00966.1"/>
    </source>
</evidence>
<accession>A0A158RBA3</accession>
<reference evidence="3" key="1">
    <citation type="submission" date="2016-04" db="UniProtKB">
        <authorList>
            <consortium name="WormBaseParasite"/>
        </authorList>
    </citation>
    <scope>IDENTIFICATION</scope>
</reference>
<name>A0A158RBA3_THECL</name>
<dbReference type="OrthoDB" id="2535391at2759"/>
<proteinExistence type="predicted"/>
<dbReference type="Proteomes" id="UP000276776">
    <property type="component" value="Unassembled WGS sequence"/>
</dbReference>
<sequence length="310" mass="35128">MVVAVSEKKCLVCRRSPFTYENVGDSMSEKTKKYFQTPYALIVNALRKVESVIKFQQNQYSIMRKNVNSMRNEIVSIADRCRETEKICEVLRTLVLGLFQKINASSLMVGIQQQCELLQHLNPHPIHGAQMENMANISTVSSMSVIAPIFDEGNCTEQLFQRTKGVKGAHERQSETLSNLDPARTKPSGLKCATRFNNDHSLQHSEAVLSGSLETIFANANDNNKKIKPPICNNPYLDHISRKRSQTLIAAQNGGDDFITQQHLDNKRSLKVPKEIQFSRSLSRIEPNSHNSSTLSDNPRIQFLRNNHRF</sequence>
<keyword evidence="2" id="KW-1185">Reference proteome</keyword>
<protein>
    <submittedName>
        <fullName evidence="3">BLOC-1-related complex subunit 5</fullName>
    </submittedName>
</protein>
<evidence type="ECO:0000313" key="2">
    <source>
        <dbReference type="Proteomes" id="UP000276776"/>
    </source>
</evidence>
<dbReference type="WBParaSite" id="TCLT_0000394201-mRNA-1">
    <property type="protein sequence ID" value="TCLT_0000394201-mRNA-1"/>
    <property type="gene ID" value="TCLT_0000394201"/>
</dbReference>
<evidence type="ECO:0000313" key="3">
    <source>
        <dbReference type="WBParaSite" id="TCLT_0000394201-mRNA-1"/>
    </source>
</evidence>
<organism evidence="3">
    <name type="scientific">Thelazia callipaeda</name>
    <name type="common">Oriental eyeworm</name>
    <name type="synonym">Parasitic nematode</name>
    <dbReference type="NCBI Taxonomy" id="103827"/>
    <lineage>
        <taxon>Eukaryota</taxon>
        <taxon>Metazoa</taxon>
        <taxon>Ecdysozoa</taxon>
        <taxon>Nematoda</taxon>
        <taxon>Chromadorea</taxon>
        <taxon>Rhabditida</taxon>
        <taxon>Spirurina</taxon>
        <taxon>Spiruromorpha</taxon>
        <taxon>Thelazioidea</taxon>
        <taxon>Thelaziidae</taxon>
        <taxon>Thelazia</taxon>
    </lineage>
</organism>
<reference evidence="1 2" key="2">
    <citation type="submission" date="2018-11" db="EMBL/GenBank/DDBJ databases">
        <authorList>
            <consortium name="Pathogen Informatics"/>
        </authorList>
    </citation>
    <scope>NUCLEOTIDE SEQUENCE [LARGE SCALE GENOMIC DNA]</scope>
</reference>